<comment type="caution">
    <text evidence="1">The sequence shown here is derived from an EMBL/GenBank/DDBJ whole genome shotgun (WGS) entry which is preliminary data.</text>
</comment>
<reference evidence="1 2" key="1">
    <citation type="submission" date="2021-06" db="EMBL/GenBank/DDBJ databases">
        <title>Caerostris extrusa draft genome.</title>
        <authorList>
            <person name="Kono N."/>
            <person name="Arakawa K."/>
        </authorList>
    </citation>
    <scope>NUCLEOTIDE SEQUENCE [LARGE SCALE GENOMIC DNA]</scope>
</reference>
<evidence type="ECO:0000313" key="1">
    <source>
        <dbReference type="EMBL" id="GIY65177.1"/>
    </source>
</evidence>
<protein>
    <submittedName>
        <fullName evidence="1">Uncharacterized protein</fullName>
    </submittedName>
</protein>
<dbReference type="Proteomes" id="UP001054945">
    <property type="component" value="Unassembled WGS sequence"/>
</dbReference>
<dbReference type="AlphaFoldDB" id="A0AAV4V4P1"/>
<dbReference type="EMBL" id="BPLR01013971">
    <property type="protein sequence ID" value="GIY65177.1"/>
    <property type="molecule type" value="Genomic_DNA"/>
</dbReference>
<organism evidence="1 2">
    <name type="scientific">Caerostris extrusa</name>
    <name type="common">Bark spider</name>
    <name type="synonym">Caerostris bankana</name>
    <dbReference type="NCBI Taxonomy" id="172846"/>
    <lineage>
        <taxon>Eukaryota</taxon>
        <taxon>Metazoa</taxon>
        <taxon>Ecdysozoa</taxon>
        <taxon>Arthropoda</taxon>
        <taxon>Chelicerata</taxon>
        <taxon>Arachnida</taxon>
        <taxon>Araneae</taxon>
        <taxon>Araneomorphae</taxon>
        <taxon>Entelegynae</taxon>
        <taxon>Araneoidea</taxon>
        <taxon>Araneidae</taxon>
        <taxon>Caerostris</taxon>
    </lineage>
</organism>
<name>A0AAV4V4P1_CAEEX</name>
<evidence type="ECO:0000313" key="2">
    <source>
        <dbReference type="Proteomes" id="UP001054945"/>
    </source>
</evidence>
<proteinExistence type="predicted"/>
<sequence>MRFPYSNPPRNSLPAQGFEAPNFTQCLFLPSSSFLAFQPPLSPPKCVCYIRSAQLSLKSFNRLDKNKFKIFLLGTIENPENSHQAVDFELFVTILMKVDSFVKTGFIAHASSGIPIRIFFYTPLTLGSGDNLPYK</sequence>
<accession>A0AAV4V4P1</accession>
<keyword evidence="2" id="KW-1185">Reference proteome</keyword>
<gene>
    <name evidence="1" type="ORF">CEXT_749231</name>
</gene>